<accession>A0A1R1X605</accession>
<dbReference type="AlphaFoldDB" id="A0A1R1X605"/>
<evidence type="ECO:0000313" key="2">
    <source>
        <dbReference type="Proteomes" id="UP000187429"/>
    </source>
</evidence>
<dbReference type="EMBL" id="LSSM01006784">
    <property type="protein sequence ID" value="OMJ10059.1"/>
    <property type="molecule type" value="Genomic_DNA"/>
</dbReference>
<comment type="caution">
    <text evidence="1">The sequence shown here is derived from an EMBL/GenBank/DDBJ whole genome shotgun (WGS) entry which is preliminary data.</text>
</comment>
<evidence type="ECO:0000313" key="1">
    <source>
        <dbReference type="EMBL" id="OMJ10059.1"/>
    </source>
</evidence>
<protein>
    <submittedName>
        <fullName evidence="1">Uncharacterized protein</fullName>
    </submittedName>
</protein>
<reference evidence="2" key="1">
    <citation type="submission" date="2017-01" db="EMBL/GenBank/DDBJ databases">
        <authorList>
            <person name="Wang Y."/>
            <person name="White M."/>
            <person name="Kvist S."/>
            <person name="Moncalvo J.-M."/>
        </authorList>
    </citation>
    <scope>NUCLEOTIDE SEQUENCE [LARGE SCALE GENOMIC DNA]</scope>
    <source>
        <strain evidence="2">ID-206-W2</strain>
    </source>
</reference>
<keyword evidence="2" id="KW-1185">Reference proteome</keyword>
<dbReference type="Proteomes" id="UP000187429">
    <property type="component" value="Unassembled WGS sequence"/>
</dbReference>
<proteinExistence type="predicted"/>
<name>A0A1R1X605_9FUNG</name>
<organism evidence="1 2">
    <name type="scientific">Smittium culicis</name>
    <dbReference type="NCBI Taxonomy" id="133412"/>
    <lineage>
        <taxon>Eukaryota</taxon>
        <taxon>Fungi</taxon>
        <taxon>Fungi incertae sedis</taxon>
        <taxon>Zoopagomycota</taxon>
        <taxon>Kickxellomycotina</taxon>
        <taxon>Harpellomycetes</taxon>
        <taxon>Harpellales</taxon>
        <taxon>Legeriomycetaceae</taxon>
        <taxon>Smittium</taxon>
    </lineage>
</organism>
<dbReference type="OrthoDB" id="5545891at2759"/>
<sequence>MSQDGTNIQDPASVPECSMKILHRISHLEAQRTPIPENSDASSNLNGISRYFFKYPITNSEGKKSLERCPRKTGMVYEPTFLNEMGFSRDFKKHIATSQAISKTVLTTEPQNRKRYNSTRCNKPAFDYQTLQEIIQDIRPIQHKPEGQANFNGGEIEYLPQGVVETHKRPLDQFGYTGGLSDPSSDLATDCCQKRTKVEKISVKPREPGRNGKINIGIYGKKGYRRDFESETGIFLSNV</sequence>
<gene>
    <name evidence="1" type="ORF">AYI69_g10405</name>
</gene>